<name>G7JJH1_MEDTR</name>
<proteinExistence type="predicted"/>
<sequence>MVYRHRCRVGLLRQKLECEPNSCQSSPPPTSTRAGDRLGVEDWQQGGGVPQLSLSKYFYLPALRTLHLEYFYFAATNSHCADPFSNCLVLNTLVLGYCCLIKETQLFYRLGPHAIFLFLNKIWLQVLANVKILKLNNSVIRKILHDLRSNAISKEDKPPSFLRLESLKVVKPLLLQF</sequence>
<evidence type="ECO:0000313" key="2">
    <source>
        <dbReference type="EnsemblPlants" id="AES87517"/>
    </source>
</evidence>
<gene>
    <name evidence="1" type="ordered locus">MTR_4g028540</name>
</gene>
<protein>
    <submittedName>
        <fullName evidence="1 2">Uncharacterized protein</fullName>
    </submittedName>
</protein>
<organism evidence="1 3">
    <name type="scientific">Medicago truncatula</name>
    <name type="common">Barrel medic</name>
    <name type="synonym">Medicago tribuloides</name>
    <dbReference type="NCBI Taxonomy" id="3880"/>
    <lineage>
        <taxon>Eukaryota</taxon>
        <taxon>Viridiplantae</taxon>
        <taxon>Streptophyta</taxon>
        <taxon>Embryophyta</taxon>
        <taxon>Tracheophyta</taxon>
        <taxon>Spermatophyta</taxon>
        <taxon>Magnoliopsida</taxon>
        <taxon>eudicotyledons</taxon>
        <taxon>Gunneridae</taxon>
        <taxon>Pentapetalae</taxon>
        <taxon>rosids</taxon>
        <taxon>fabids</taxon>
        <taxon>Fabales</taxon>
        <taxon>Fabaceae</taxon>
        <taxon>Papilionoideae</taxon>
        <taxon>50 kb inversion clade</taxon>
        <taxon>NPAAA clade</taxon>
        <taxon>Hologalegina</taxon>
        <taxon>IRL clade</taxon>
        <taxon>Trifolieae</taxon>
        <taxon>Medicago</taxon>
    </lineage>
</organism>
<reference evidence="1 3" key="1">
    <citation type="journal article" date="2011" name="Nature">
        <title>The Medicago genome provides insight into the evolution of rhizobial symbioses.</title>
        <authorList>
            <person name="Young N.D."/>
            <person name="Debelle F."/>
            <person name="Oldroyd G.E."/>
            <person name="Geurts R."/>
            <person name="Cannon S.B."/>
            <person name="Udvardi M.K."/>
            <person name="Benedito V.A."/>
            <person name="Mayer K.F."/>
            <person name="Gouzy J."/>
            <person name="Schoof H."/>
            <person name="Van de Peer Y."/>
            <person name="Proost S."/>
            <person name="Cook D.R."/>
            <person name="Meyers B.C."/>
            <person name="Spannagl M."/>
            <person name="Cheung F."/>
            <person name="De Mita S."/>
            <person name="Krishnakumar V."/>
            <person name="Gundlach H."/>
            <person name="Zhou S."/>
            <person name="Mudge J."/>
            <person name="Bharti A.K."/>
            <person name="Murray J.D."/>
            <person name="Naoumkina M.A."/>
            <person name="Rosen B."/>
            <person name="Silverstein K.A."/>
            <person name="Tang H."/>
            <person name="Rombauts S."/>
            <person name="Zhao P.X."/>
            <person name="Zhou P."/>
            <person name="Barbe V."/>
            <person name="Bardou P."/>
            <person name="Bechner M."/>
            <person name="Bellec A."/>
            <person name="Berger A."/>
            <person name="Berges H."/>
            <person name="Bidwell S."/>
            <person name="Bisseling T."/>
            <person name="Choisne N."/>
            <person name="Couloux A."/>
            <person name="Denny R."/>
            <person name="Deshpande S."/>
            <person name="Dai X."/>
            <person name="Doyle J.J."/>
            <person name="Dudez A.M."/>
            <person name="Farmer A.D."/>
            <person name="Fouteau S."/>
            <person name="Franken C."/>
            <person name="Gibelin C."/>
            <person name="Gish J."/>
            <person name="Goldstein S."/>
            <person name="Gonzalez A.J."/>
            <person name="Green P.J."/>
            <person name="Hallab A."/>
            <person name="Hartog M."/>
            <person name="Hua A."/>
            <person name="Humphray S.J."/>
            <person name="Jeong D.H."/>
            <person name="Jing Y."/>
            <person name="Jocker A."/>
            <person name="Kenton S.M."/>
            <person name="Kim D.J."/>
            <person name="Klee K."/>
            <person name="Lai H."/>
            <person name="Lang C."/>
            <person name="Lin S."/>
            <person name="Macmil S.L."/>
            <person name="Magdelenat G."/>
            <person name="Matthews L."/>
            <person name="McCorrison J."/>
            <person name="Monaghan E.L."/>
            <person name="Mun J.H."/>
            <person name="Najar F.Z."/>
            <person name="Nicholson C."/>
            <person name="Noirot C."/>
            <person name="O'Bleness M."/>
            <person name="Paule C.R."/>
            <person name="Poulain J."/>
            <person name="Prion F."/>
            <person name="Qin B."/>
            <person name="Qu C."/>
            <person name="Retzel E.F."/>
            <person name="Riddle C."/>
            <person name="Sallet E."/>
            <person name="Samain S."/>
            <person name="Samson N."/>
            <person name="Sanders I."/>
            <person name="Saurat O."/>
            <person name="Scarpelli C."/>
            <person name="Schiex T."/>
            <person name="Segurens B."/>
            <person name="Severin A.J."/>
            <person name="Sherrier D.J."/>
            <person name="Shi R."/>
            <person name="Sims S."/>
            <person name="Singer S.R."/>
            <person name="Sinharoy S."/>
            <person name="Sterck L."/>
            <person name="Viollet A."/>
            <person name="Wang B.B."/>
            <person name="Wang K."/>
            <person name="Wang M."/>
            <person name="Wang X."/>
            <person name="Warfsmann J."/>
            <person name="Weissenbach J."/>
            <person name="White D.D."/>
            <person name="White J.D."/>
            <person name="Wiley G.B."/>
            <person name="Wincker P."/>
            <person name="Xing Y."/>
            <person name="Yang L."/>
            <person name="Yao Z."/>
            <person name="Ying F."/>
            <person name="Zhai J."/>
            <person name="Zhou L."/>
            <person name="Zuber A."/>
            <person name="Denarie J."/>
            <person name="Dixon R.A."/>
            <person name="May G.D."/>
            <person name="Schwartz D.C."/>
            <person name="Rogers J."/>
            <person name="Quetier F."/>
            <person name="Town C.D."/>
            <person name="Roe B.A."/>
        </authorList>
    </citation>
    <scope>NUCLEOTIDE SEQUENCE [LARGE SCALE GENOMIC DNA]</scope>
    <source>
        <strain evidence="1">A17</strain>
        <strain evidence="2 3">cv. Jemalong A17</strain>
    </source>
</reference>
<reference evidence="1 3" key="2">
    <citation type="journal article" date="2014" name="BMC Genomics">
        <title>An improved genome release (version Mt4.0) for the model legume Medicago truncatula.</title>
        <authorList>
            <person name="Tang H."/>
            <person name="Krishnakumar V."/>
            <person name="Bidwell S."/>
            <person name="Rosen B."/>
            <person name="Chan A."/>
            <person name="Zhou S."/>
            <person name="Gentzbittel L."/>
            <person name="Childs K.L."/>
            <person name="Yandell M."/>
            <person name="Gundlach H."/>
            <person name="Mayer K.F."/>
            <person name="Schwartz D.C."/>
            <person name="Town C.D."/>
        </authorList>
    </citation>
    <scope>GENOME REANNOTATION</scope>
    <source>
        <strain evidence="2 3">cv. Jemalong A17</strain>
    </source>
</reference>
<dbReference type="AlphaFoldDB" id="G7JJH1"/>
<accession>G7JJH1</accession>
<dbReference type="Proteomes" id="UP000002051">
    <property type="component" value="Chromosome 4"/>
</dbReference>
<evidence type="ECO:0000313" key="1">
    <source>
        <dbReference type="EMBL" id="AES87517.2"/>
    </source>
</evidence>
<reference evidence="2" key="3">
    <citation type="submission" date="2015-04" db="UniProtKB">
        <authorList>
            <consortium name="EnsemblPlants"/>
        </authorList>
    </citation>
    <scope>IDENTIFICATION</scope>
    <source>
        <strain evidence="2">cv. Jemalong A17</strain>
    </source>
</reference>
<keyword evidence="3" id="KW-1185">Reference proteome</keyword>
<dbReference type="EMBL" id="CM001220">
    <property type="protein sequence ID" value="AES87517.2"/>
    <property type="molecule type" value="Genomic_DNA"/>
</dbReference>
<dbReference type="HOGENOM" id="CLU_1520084_0_0_1"/>
<accession>A0A0C3WU49</accession>
<dbReference type="EnsemblPlants" id="AES87517">
    <property type="protein sequence ID" value="AES87517"/>
    <property type="gene ID" value="MTR_4g028540"/>
</dbReference>
<evidence type="ECO:0000313" key="3">
    <source>
        <dbReference type="Proteomes" id="UP000002051"/>
    </source>
</evidence>